<gene>
    <name evidence="4" type="ORF">J2T10_001818</name>
</gene>
<dbReference type="EMBL" id="JAUSSW010000004">
    <property type="protein sequence ID" value="MDQ0102172.1"/>
    <property type="molecule type" value="Genomic_DNA"/>
</dbReference>
<dbReference type="NCBIfam" id="TIGR01777">
    <property type="entry name" value="yfcH"/>
    <property type="match status" value="1"/>
</dbReference>
<dbReference type="Gene3D" id="3.40.50.720">
    <property type="entry name" value="NAD(P)-binding Rossmann-like Domain"/>
    <property type="match status" value="1"/>
</dbReference>
<dbReference type="Pfam" id="PF01370">
    <property type="entry name" value="Epimerase"/>
    <property type="match status" value="1"/>
</dbReference>
<keyword evidence="5" id="KW-1185">Reference proteome</keyword>
<comment type="caution">
    <text evidence="4">The sequence shown here is derived from an EMBL/GenBank/DDBJ whole genome shotgun (WGS) entry which is preliminary data.</text>
</comment>
<comment type="similarity">
    <text evidence="1">Belongs to the NAD(P)-dependent epimerase/dehydratase family. SDR39U1 subfamily.</text>
</comment>
<sequence length="305" mass="33393">MMTRTVVIAGASGFIGSYFRRRFADDGWQVRTVGRGPSSDAQWNDDGAITKALDGAELLVNLAGRSVNCRYDERHRQEILDSRVLTTRALGRAVAACDEPPRTWINSSTGTIYRHAEDRPQSEISGELGSGFSVDVARAWEDELASAVVPETRKIPLRIAIVLGPGGGVMTPFRNLARLGLGGRMGPGTQKFSWIHVEDLFRTVLFLHERPELTGPVNAASPYPVDNRELMALVRRSLGIAFGIPTPSWLLEAGSVLIRTQTELVLKSRWVEPRKLLDAGFAFEYPSLAGALNEIATGRPKPSLT</sequence>
<evidence type="ECO:0000259" key="2">
    <source>
        <dbReference type="Pfam" id="PF01370"/>
    </source>
</evidence>
<dbReference type="PANTHER" id="PTHR11092:SF0">
    <property type="entry name" value="EPIMERASE FAMILY PROTEIN SDR39U1"/>
    <property type="match status" value="1"/>
</dbReference>
<dbReference type="SUPFAM" id="SSF51735">
    <property type="entry name" value="NAD(P)-binding Rossmann-fold domains"/>
    <property type="match status" value="1"/>
</dbReference>
<dbReference type="PANTHER" id="PTHR11092">
    <property type="entry name" value="SUGAR NUCLEOTIDE EPIMERASE RELATED"/>
    <property type="match status" value="1"/>
</dbReference>
<dbReference type="InterPro" id="IPR036291">
    <property type="entry name" value="NAD(P)-bd_dom_sf"/>
</dbReference>
<evidence type="ECO:0000256" key="1">
    <source>
        <dbReference type="ARBA" id="ARBA00009353"/>
    </source>
</evidence>
<dbReference type="InterPro" id="IPR010099">
    <property type="entry name" value="SDR39U1"/>
</dbReference>
<evidence type="ECO:0000313" key="4">
    <source>
        <dbReference type="EMBL" id="MDQ0102172.1"/>
    </source>
</evidence>
<evidence type="ECO:0000259" key="3">
    <source>
        <dbReference type="Pfam" id="PF08338"/>
    </source>
</evidence>
<evidence type="ECO:0000313" key="5">
    <source>
        <dbReference type="Proteomes" id="UP001244563"/>
    </source>
</evidence>
<name>A0ABT9TKJ9_PAENI</name>
<feature type="domain" description="NAD-dependent epimerase/dehydratase" evidence="2">
    <location>
        <begin position="6"/>
        <end position="213"/>
    </location>
</feature>
<feature type="domain" description="DUF1731" evidence="3">
    <location>
        <begin position="246"/>
        <end position="295"/>
    </location>
</feature>
<accession>A0ABT9TKJ9</accession>
<proteinExistence type="inferred from homology"/>
<dbReference type="InterPro" id="IPR001509">
    <property type="entry name" value="Epimerase_deHydtase"/>
</dbReference>
<dbReference type="InterPro" id="IPR013549">
    <property type="entry name" value="DUF1731"/>
</dbReference>
<protein>
    <submittedName>
        <fullName evidence="4">Uncharacterized protein (TIGR01777 family)</fullName>
    </submittedName>
</protein>
<reference evidence="4 5" key="1">
    <citation type="submission" date="2023-07" db="EMBL/GenBank/DDBJ databases">
        <title>Sorghum-associated microbial communities from plants grown in Nebraska, USA.</title>
        <authorList>
            <person name="Schachtman D."/>
        </authorList>
    </citation>
    <scope>NUCLEOTIDE SEQUENCE [LARGE SCALE GENOMIC DNA]</scope>
    <source>
        <strain evidence="4 5">CC523</strain>
    </source>
</reference>
<dbReference type="Pfam" id="PF08338">
    <property type="entry name" value="DUF1731"/>
    <property type="match status" value="1"/>
</dbReference>
<dbReference type="Proteomes" id="UP001244563">
    <property type="component" value="Unassembled WGS sequence"/>
</dbReference>
<organism evidence="4 5">
    <name type="scientific">Paenarthrobacter nicotinovorans</name>
    <name type="common">Arthrobacter nicotinovorans</name>
    <dbReference type="NCBI Taxonomy" id="29320"/>
    <lineage>
        <taxon>Bacteria</taxon>
        <taxon>Bacillati</taxon>
        <taxon>Actinomycetota</taxon>
        <taxon>Actinomycetes</taxon>
        <taxon>Micrococcales</taxon>
        <taxon>Micrococcaceae</taxon>
        <taxon>Paenarthrobacter</taxon>
    </lineage>
</organism>